<feature type="binding site" evidence="10">
    <location>
        <begin position="108"/>
        <end position="115"/>
    </location>
    <ligand>
        <name>ATP</name>
        <dbReference type="ChEBI" id="CHEBI:30616"/>
    </ligand>
</feature>
<keyword evidence="6 10" id="KW-0067">ATP-binding</keyword>
<feature type="domain" description="Fido" evidence="11">
    <location>
        <begin position="25"/>
        <end position="157"/>
    </location>
</feature>
<dbReference type="PANTHER" id="PTHR13504">
    <property type="entry name" value="FIDO DOMAIN-CONTAINING PROTEIN DDB_G0283145"/>
    <property type="match status" value="1"/>
</dbReference>
<dbReference type="PROSITE" id="PS51459">
    <property type="entry name" value="FIDO"/>
    <property type="match status" value="1"/>
</dbReference>
<evidence type="ECO:0000256" key="8">
    <source>
        <dbReference type="ARBA" id="ARBA00023136"/>
    </source>
</evidence>
<dbReference type="Pfam" id="PF02661">
    <property type="entry name" value="Fic"/>
    <property type="match status" value="1"/>
</dbReference>
<keyword evidence="2" id="KW-0812">Transmembrane</keyword>
<comment type="subcellular location">
    <subcellularLocation>
        <location evidence="1">Membrane</location>
        <topology evidence="1">Single-pass membrane protein</topology>
    </subcellularLocation>
</comment>
<evidence type="ECO:0000256" key="3">
    <source>
        <dbReference type="ARBA" id="ARBA00022737"/>
    </source>
</evidence>
<evidence type="ECO:0000256" key="1">
    <source>
        <dbReference type="ARBA" id="ARBA00004167"/>
    </source>
</evidence>
<keyword evidence="5" id="KW-0802">TPR repeat</keyword>
<dbReference type="InterPro" id="IPR040198">
    <property type="entry name" value="Fido_containing"/>
</dbReference>
<evidence type="ECO:0000256" key="4">
    <source>
        <dbReference type="ARBA" id="ARBA00022741"/>
    </source>
</evidence>
<evidence type="ECO:0000313" key="13">
    <source>
        <dbReference type="Proteomes" id="UP000242699"/>
    </source>
</evidence>
<protein>
    <recommendedName>
        <fullName evidence="11">Fido domain-containing protein</fullName>
    </recommendedName>
</protein>
<comment type="caution">
    <text evidence="12">The sequence shown here is derived from an EMBL/GenBank/DDBJ whole genome shotgun (WGS) entry which is preliminary data.</text>
</comment>
<keyword evidence="8" id="KW-0472">Membrane</keyword>
<evidence type="ECO:0000256" key="10">
    <source>
        <dbReference type="PIRSR" id="PIRSR640198-2"/>
    </source>
</evidence>
<dbReference type="Proteomes" id="UP000242699">
    <property type="component" value="Unassembled WGS sequence"/>
</dbReference>
<name>A0A2T2WUT3_9FIRM</name>
<dbReference type="Gene3D" id="1.10.3290.10">
    <property type="entry name" value="Fido-like domain"/>
    <property type="match status" value="1"/>
</dbReference>
<reference evidence="12 13" key="1">
    <citation type="journal article" date="2014" name="BMC Genomics">
        <title>Comparison of environmental and isolate Sulfobacillus genomes reveals diverse carbon, sulfur, nitrogen, and hydrogen metabolisms.</title>
        <authorList>
            <person name="Justice N.B."/>
            <person name="Norman A."/>
            <person name="Brown C.T."/>
            <person name="Singh A."/>
            <person name="Thomas B.C."/>
            <person name="Banfield J.F."/>
        </authorList>
    </citation>
    <scope>NUCLEOTIDE SEQUENCE [LARGE SCALE GENOMIC DNA]</scope>
    <source>
        <strain evidence="12">AMDSBA1</strain>
    </source>
</reference>
<dbReference type="PANTHER" id="PTHR13504:SF34">
    <property type="entry name" value="PROTEIN ADENYLYLTRANSFERASE FICD"/>
    <property type="match status" value="1"/>
</dbReference>
<dbReference type="EMBL" id="PXYT01000045">
    <property type="protein sequence ID" value="PSR25990.1"/>
    <property type="molecule type" value="Genomic_DNA"/>
</dbReference>
<organism evidence="12 13">
    <name type="scientific">Sulfobacillus benefaciens</name>
    <dbReference type="NCBI Taxonomy" id="453960"/>
    <lineage>
        <taxon>Bacteria</taxon>
        <taxon>Bacillati</taxon>
        <taxon>Bacillota</taxon>
        <taxon>Clostridia</taxon>
        <taxon>Eubacteriales</taxon>
        <taxon>Clostridiales Family XVII. Incertae Sedis</taxon>
        <taxon>Sulfobacillus</taxon>
    </lineage>
</organism>
<evidence type="ECO:0000313" key="12">
    <source>
        <dbReference type="EMBL" id="PSR25990.1"/>
    </source>
</evidence>
<sequence>MTFLFILSMIRPLSKEVRRPYTKRQSCWNTVSPHRLTRQGILHDRADQYRTDPVFIRGSRHVPPNPLRVPDAMTDFIAQFAHRPQSLHPVVFGAQAHIQLAAIHSFVDGNGRVSRFLVNGLLLRDGDPPGSYPATSRAEYLITLERAQPGQPRTTVL</sequence>
<keyword evidence="3" id="KW-0677">Repeat</keyword>
<gene>
    <name evidence="12" type="ORF">C7B43_15370</name>
</gene>
<evidence type="ECO:0000256" key="2">
    <source>
        <dbReference type="ARBA" id="ARBA00022692"/>
    </source>
</evidence>
<evidence type="ECO:0000256" key="7">
    <source>
        <dbReference type="ARBA" id="ARBA00022989"/>
    </source>
</evidence>
<evidence type="ECO:0000256" key="9">
    <source>
        <dbReference type="PIRSR" id="PIRSR640198-1"/>
    </source>
</evidence>
<dbReference type="SUPFAM" id="SSF140931">
    <property type="entry name" value="Fic-like"/>
    <property type="match status" value="1"/>
</dbReference>
<feature type="active site" evidence="9">
    <location>
        <position position="104"/>
    </location>
</feature>
<dbReference type="GO" id="GO:0016020">
    <property type="term" value="C:membrane"/>
    <property type="evidence" value="ECO:0007669"/>
    <property type="project" value="UniProtKB-SubCell"/>
</dbReference>
<dbReference type="InterPro" id="IPR003812">
    <property type="entry name" value="Fido"/>
</dbReference>
<dbReference type="AlphaFoldDB" id="A0A2T2WUT3"/>
<evidence type="ECO:0000259" key="11">
    <source>
        <dbReference type="PROSITE" id="PS51459"/>
    </source>
</evidence>
<dbReference type="InterPro" id="IPR036597">
    <property type="entry name" value="Fido-like_dom_sf"/>
</dbReference>
<evidence type="ECO:0000256" key="6">
    <source>
        <dbReference type="ARBA" id="ARBA00022840"/>
    </source>
</evidence>
<evidence type="ECO:0000256" key="5">
    <source>
        <dbReference type="ARBA" id="ARBA00022803"/>
    </source>
</evidence>
<dbReference type="GO" id="GO:0005524">
    <property type="term" value="F:ATP binding"/>
    <property type="evidence" value="ECO:0007669"/>
    <property type="project" value="UniProtKB-KW"/>
</dbReference>
<proteinExistence type="predicted"/>
<accession>A0A2T2WUT3</accession>
<keyword evidence="4 10" id="KW-0547">Nucleotide-binding</keyword>
<keyword evidence="7" id="KW-1133">Transmembrane helix</keyword>